<name>A0A642VCA0_9ASCO</name>
<keyword evidence="7" id="KW-1185">Reference proteome</keyword>
<protein>
    <recommendedName>
        <fullName evidence="5">RNA polymerase Rpb4/RPC9 core domain-containing protein</fullName>
    </recommendedName>
</protein>
<dbReference type="AlphaFoldDB" id="A0A642VCA0"/>
<dbReference type="GO" id="GO:0005634">
    <property type="term" value="C:nucleus"/>
    <property type="evidence" value="ECO:0007669"/>
    <property type="project" value="UniProtKB-SubCell"/>
</dbReference>
<dbReference type="Proteomes" id="UP000761534">
    <property type="component" value="Unassembled WGS sequence"/>
</dbReference>
<dbReference type="EMBL" id="SWFS01000120">
    <property type="protein sequence ID" value="KAA8916155.1"/>
    <property type="molecule type" value="Genomic_DNA"/>
</dbReference>
<comment type="caution">
    <text evidence="6">The sequence shown here is derived from an EMBL/GenBank/DDBJ whole genome shotgun (WGS) entry which is preliminary data.</text>
</comment>
<dbReference type="Pfam" id="PF03874">
    <property type="entry name" value="RNA_pol_Rpb4"/>
    <property type="match status" value="1"/>
</dbReference>
<evidence type="ECO:0000256" key="1">
    <source>
        <dbReference type="ARBA" id="ARBA00004123"/>
    </source>
</evidence>
<dbReference type="InterPro" id="IPR005574">
    <property type="entry name" value="Rpb4/RPC9"/>
</dbReference>
<feature type="compositionally biased region" description="Acidic residues" evidence="4">
    <location>
        <begin position="112"/>
        <end position="128"/>
    </location>
</feature>
<dbReference type="PANTHER" id="PTHR21297">
    <property type="entry name" value="DNA-DIRECTED RNA POLYMERASE II"/>
    <property type="match status" value="1"/>
</dbReference>
<keyword evidence="2" id="KW-0539">Nucleus</keyword>
<dbReference type="InterPro" id="IPR006590">
    <property type="entry name" value="RNA_pol_Rpb4/RPC9_core"/>
</dbReference>
<feature type="region of interest" description="Disordered" evidence="4">
    <location>
        <begin position="109"/>
        <end position="133"/>
    </location>
</feature>
<evidence type="ECO:0000313" key="6">
    <source>
        <dbReference type="EMBL" id="KAA8916155.1"/>
    </source>
</evidence>
<sequence length="215" mass="23919">MHKCHDVGCILGGTGITQKNGREEGAARVGFDSRRAMNISTSTIQQRRRKPAQNVIEDEDATQLKLGPEFDVEQITHDGVKTPLITLNLSETRLLINAALKQRRKEAGGGAFDEELENDNNEDDEEDLSNSNEVLRKTQEYLSVFARFRNEQTVSAVETLLKSSDNADLHPFEVAQLGSLACDEADEAKTLVPSLADKKSDQELQVLLDHLRRFG</sequence>
<evidence type="ECO:0000256" key="4">
    <source>
        <dbReference type="SAM" id="MobiDB-lite"/>
    </source>
</evidence>
<reference evidence="6" key="1">
    <citation type="journal article" date="2019" name="G3 (Bethesda)">
        <title>Genome Assemblies of Two Rare Opportunistic Yeast Pathogens: Diutina rugosa (syn. Candida rugosa) and Trichomonascus ciferrii (syn. Candida ciferrii).</title>
        <authorList>
            <person name="Mixao V."/>
            <person name="Saus E."/>
            <person name="Hansen A.P."/>
            <person name="Lass-Florl C."/>
            <person name="Gabaldon T."/>
        </authorList>
    </citation>
    <scope>NUCLEOTIDE SEQUENCE</scope>
    <source>
        <strain evidence="6">CBS 4856</strain>
    </source>
</reference>
<dbReference type="VEuPathDB" id="FungiDB:TRICI_001704"/>
<dbReference type="SMART" id="SM00657">
    <property type="entry name" value="RPOL4c"/>
    <property type="match status" value="1"/>
</dbReference>
<dbReference type="OrthoDB" id="2186918at2759"/>
<proteinExistence type="inferred from homology"/>
<dbReference type="InterPro" id="IPR045222">
    <property type="entry name" value="Rpb4-like"/>
</dbReference>
<dbReference type="InterPro" id="IPR010997">
    <property type="entry name" value="HRDC-like_sf"/>
</dbReference>
<accession>A0A642VCA0</accession>
<dbReference type="GO" id="GO:0000166">
    <property type="term" value="F:nucleotide binding"/>
    <property type="evidence" value="ECO:0007669"/>
    <property type="project" value="InterPro"/>
</dbReference>
<evidence type="ECO:0000256" key="2">
    <source>
        <dbReference type="ARBA" id="ARBA00023242"/>
    </source>
</evidence>
<evidence type="ECO:0000313" key="7">
    <source>
        <dbReference type="Proteomes" id="UP000761534"/>
    </source>
</evidence>
<organism evidence="6 7">
    <name type="scientific">Trichomonascus ciferrii</name>
    <dbReference type="NCBI Taxonomy" id="44093"/>
    <lineage>
        <taxon>Eukaryota</taxon>
        <taxon>Fungi</taxon>
        <taxon>Dikarya</taxon>
        <taxon>Ascomycota</taxon>
        <taxon>Saccharomycotina</taxon>
        <taxon>Dipodascomycetes</taxon>
        <taxon>Dipodascales</taxon>
        <taxon>Trichomonascaceae</taxon>
        <taxon>Trichomonascus</taxon>
        <taxon>Trichomonascus ciferrii complex</taxon>
    </lineage>
</organism>
<comment type="similarity">
    <text evidence="3">Belongs to the eukaryotic RPB4 RNA polymerase subunit family.</text>
</comment>
<dbReference type="Gene3D" id="1.20.1250.40">
    <property type="match status" value="1"/>
</dbReference>
<dbReference type="GO" id="GO:0030880">
    <property type="term" value="C:RNA polymerase complex"/>
    <property type="evidence" value="ECO:0007669"/>
    <property type="project" value="InterPro"/>
</dbReference>
<gene>
    <name evidence="6" type="ORF">TRICI_001704</name>
</gene>
<comment type="subcellular location">
    <subcellularLocation>
        <location evidence="1">Nucleus</location>
    </subcellularLocation>
</comment>
<feature type="domain" description="RNA polymerase Rpb4/RPC9 core" evidence="5">
    <location>
        <begin position="78"/>
        <end position="215"/>
    </location>
</feature>
<evidence type="ECO:0000259" key="5">
    <source>
        <dbReference type="SMART" id="SM00657"/>
    </source>
</evidence>
<dbReference type="InterPro" id="IPR038324">
    <property type="entry name" value="Rpb4/RPC9_sf"/>
</dbReference>
<dbReference type="SUPFAM" id="SSF47819">
    <property type="entry name" value="HRDC-like"/>
    <property type="match status" value="1"/>
</dbReference>
<evidence type="ECO:0000256" key="3">
    <source>
        <dbReference type="ARBA" id="ARBA00025724"/>
    </source>
</evidence>
<dbReference type="GO" id="GO:0006352">
    <property type="term" value="P:DNA-templated transcription initiation"/>
    <property type="evidence" value="ECO:0007669"/>
    <property type="project" value="InterPro"/>
</dbReference>